<keyword evidence="2" id="KW-1185">Reference proteome</keyword>
<dbReference type="RefSeq" id="WP_364448143.1">
    <property type="nucleotide sequence ID" value="NZ_CP191881.1"/>
</dbReference>
<organism evidence="1 2">
    <name type="scientific">Nonomuraea bangladeshensis</name>
    <dbReference type="NCBI Taxonomy" id="404385"/>
    <lineage>
        <taxon>Bacteria</taxon>
        <taxon>Bacillati</taxon>
        <taxon>Actinomycetota</taxon>
        <taxon>Actinomycetes</taxon>
        <taxon>Streptosporangiales</taxon>
        <taxon>Streptosporangiaceae</taxon>
        <taxon>Nonomuraea</taxon>
    </lineage>
</organism>
<evidence type="ECO:0000313" key="1">
    <source>
        <dbReference type="EMBL" id="MEV4286270.1"/>
    </source>
</evidence>
<evidence type="ECO:0000313" key="2">
    <source>
        <dbReference type="Proteomes" id="UP001552427"/>
    </source>
</evidence>
<accession>A0ABV3H286</accession>
<dbReference type="Proteomes" id="UP001552427">
    <property type="component" value="Unassembled WGS sequence"/>
</dbReference>
<reference evidence="1 2" key="1">
    <citation type="submission" date="2024-06" db="EMBL/GenBank/DDBJ databases">
        <title>The Natural Products Discovery Center: Release of the First 8490 Sequenced Strains for Exploring Actinobacteria Biosynthetic Diversity.</title>
        <authorList>
            <person name="Kalkreuter E."/>
            <person name="Kautsar S.A."/>
            <person name="Yang D."/>
            <person name="Bader C.D."/>
            <person name="Teijaro C.N."/>
            <person name="Fluegel L."/>
            <person name="Davis C.M."/>
            <person name="Simpson J.R."/>
            <person name="Lauterbach L."/>
            <person name="Steele A.D."/>
            <person name="Gui C."/>
            <person name="Meng S."/>
            <person name="Li G."/>
            <person name="Viehrig K."/>
            <person name="Ye F."/>
            <person name="Su P."/>
            <person name="Kiefer A.F."/>
            <person name="Nichols A."/>
            <person name="Cepeda A.J."/>
            <person name="Yan W."/>
            <person name="Fan B."/>
            <person name="Jiang Y."/>
            <person name="Adhikari A."/>
            <person name="Zheng C.-J."/>
            <person name="Schuster L."/>
            <person name="Cowan T.M."/>
            <person name="Smanski M.J."/>
            <person name="Chevrette M.G."/>
            <person name="De Carvalho L.P.S."/>
            <person name="Shen B."/>
        </authorList>
    </citation>
    <scope>NUCLEOTIDE SEQUENCE [LARGE SCALE GENOMIC DNA]</scope>
    <source>
        <strain evidence="1 2">NPDC049574</strain>
    </source>
</reference>
<name>A0ABV3H286_9ACTN</name>
<sequence>MIIDAGGRVASQSRGRPGWLHVGALEDRLTRAWEAGAFPPAEVLLAIMTLSAVPRALGTRLAAHLDGGIVVGPGAVPDLPGFEALRGVPLPVQQGDWERSAGVYDPVRRRVGVGSVPSPSVSVAGHELGHATDHLDGMPSRGVFWSRLHALRAPHLAPPYRQDAAELYAEAFACVLVRRARRLIDLFGDEDAARHAYLWFSGRYGIG</sequence>
<comment type="caution">
    <text evidence="1">The sequence shown here is derived from an EMBL/GenBank/DDBJ whole genome shotgun (WGS) entry which is preliminary data.</text>
</comment>
<proteinExistence type="predicted"/>
<dbReference type="EMBL" id="JBFARM010000003">
    <property type="protein sequence ID" value="MEV4286270.1"/>
    <property type="molecule type" value="Genomic_DNA"/>
</dbReference>
<gene>
    <name evidence="1" type="ORF">AB0K40_12285</name>
</gene>
<protein>
    <submittedName>
        <fullName evidence="1">Uncharacterized protein</fullName>
    </submittedName>
</protein>